<dbReference type="InParanoid" id="A0A194RFA0"/>
<accession>A0A194RFA0</accession>
<organism evidence="1 2">
    <name type="scientific">Papilio machaon</name>
    <name type="common">Old World swallowtail butterfly</name>
    <dbReference type="NCBI Taxonomy" id="76193"/>
    <lineage>
        <taxon>Eukaryota</taxon>
        <taxon>Metazoa</taxon>
        <taxon>Ecdysozoa</taxon>
        <taxon>Arthropoda</taxon>
        <taxon>Hexapoda</taxon>
        <taxon>Insecta</taxon>
        <taxon>Pterygota</taxon>
        <taxon>Neoptera</taxon>
        <taxon>Endopterygota</taxon>
        <taxon>Lepidoptera</taxon>
        <taxon>Glossata</taxon>
        <taxon>Ditrysia</taxon>
        <taxon>Papilionoidea</taxon>
        <taxon>Papilionidae</taxon>
        <taxon>Papilioninae</taxon>
        <taxon>Papilio</taxon>
    </lineage>
</organism>
<reference evidence="1 2" key="1">
    <citation type="journal article" date="2015" name="Nat. Commun.">
        <title>Outbred genome sequencing and CRISPR/Cas9 gene editing in butterflies.</title>
        <authorList>
            <person name="Li X."/>
            <person name="Fan D."/>
            <person name="Zhang W."/>
            <person name="Liu G."/>
            <person name="Zhang L."/>
            <person name="Zhao L."/>
            <person name="Fang X."/>
            <person name="Chen L."/>
            <person name="Dong Y."/>
            <person name="Chen Y."/>
            <person name="Ding Y."/>
            <person name="Zhao R."/>
            <person name="Feng M."/>
            <person name="Zhu Y."/>
            <person name="Feng Y."/>
            <person name="Jiang X."/>
            <person name="Zhu D."/>
            <person name="Xiang H."/>
            <person name="Feng X."/>
            <person name="Li S."/>
            <person name="Wang J."/>
            <person name="Zhang G."/>
            <person name="Kronforst M.R."/>
            <person name="Wang W."/>
        </authorList>
    </citation>
    <scope>NUCLEOTIDE SEQUENCE [LARGE SCALE GENOMIC DNA]</scope>
    <source>
        <strain evidence="1">Ya'a_city_454_Pm</strain>
        <tissue evidence="1">Whole body</tissue>
    </source>
</reference>
<evidence type="ECO:0000313" key="2">
    <source>
        <dbReference type="Proteomes" id="UP000053240"/>
    </source>
</evidence>
<evidence type="ECO:0000313" key="1">
    <source>
        <dbReference type="EMBL" id="KPJ16262.1"/>
    </source>
</evidence>
<keyword evidence="2" id="KW-1185">Reference proteome</keyword>
<dbReference type="Proteomes" id="UP000053240">
    <property type="component" value="Unassembled WGS sequence"/>
</dbReference>
<name>A0A194RFA0_PAPMA</name>
<gene>
    <name evidence="1" type="ORF">RR48_08267</name>
</gene>
<sequence length="120" mass="13478">MLRAAELRMFVVASCTTLTLHHLHYNLNVNNLFVHFIKEKKSARANCNVRCHVRSICLCRVRTRPATSVSAECALDRPHLPLPSAHSTRHICLCRVRTRPATSISVECALDRQMSVSVSA</sequence>
<dbReference type="AlphaFoldDB" id="A0A194RFA0"/>
<dbReference type="EMBL" id="KQ460297">
    <property type="protein sequence ID" value="KPJ16262.1"/>
    <property type="molecule type" value="Genomic_DNA"/>
</dbReference>
<protein>
    <submittedName>
        <fullName evidence="1">Uncharacterized protein</fullName>
    </submittedName>
</protein>
<proteinExistence type="predicted"/>